<dbReference type="SUPFAM" id="SSF49879">
    <property type="entry name" value="SMAD/FHA domain"/>
    <property type="match status" value="1"/>
</dbReference>
<dbReference type="GO" id="GO:0005634">
    <property type="term" value="C:nucleus"/>
    <property type="evidence" value="ECO:0007669"/>
    <property type="project" value="TreeGrafter"/>
</dbReference>
<protein>
    <recommendedName>
        <fullName evidence="5">Aprataxin and PNK-like factor PBZ domain-containing protein</fullName>
    </recommendedName>
</protein>
<dbReference type="InterPro" id="IPR000253">
    <property type="entry name" value="FHA_dom"/>
</dbReference>
<dbReference type="GO" id="GO:0006302">
    <property type="term" value="P:double-strand break repair"/>
    <property type="evidence" value="ECO:0007669"/>
    <property type="project" value="InterPro"/>
</dbReference>
<evidence type="ECO:0000259" key="3">
    <source>
        <dbReference type="Pfam" id="PF10283"/>
    </source>
</evidence>
<feature type="domain" description="FHA" evidence="2">
    <location>
        <begin position="24"/>
        <end position="84"/>
    </location>
</feature>
<dbReference type="GO" id="GO:0008408">
    <property type="term" value="F:3'-5' exonuclease activity"/>
    <property type="evidence" value="ECO:0007669"/>
    <property type="project" value="InterPro"/>
</dbReference>
<comment type="caution">
    <text evidence="4">The sequence shown here is derived from an EMBL/GenBank/DDBJ whole genome shotgun (WGS) entry which is preliminary data.</text>
</comment>
<feature type="region of interest" description="Disordered" evidence="1">
    <location>
        <begin position="167"/>
        <end position="293"/>
    </location>
</feature>
<dbReference type="Gene3D" id="2.60.200.20">
    <property type="match status" value="1"/>
</dbReference>
<gene>
    <name evidence="4" type="ORF">B5V51_14680</name>
</gene>
<dbReference type="GO" id="GO:0035861">
    <property type="term" value="C:site of double-strand break"/>
    <property type="evidence" value="ECO:0007669"/>
    <property type="project" value="TreeGrafter"/>
</dbReference>
<dbReference type="PANTHER" id="PTHR21315:SF2">
    <property type="entry name" value="APRATAXIN AND PNK-LIKE FACTOR"/>
    <property type="match status" value="1"/>
</dbReference>
<dbReference type="EMBL" id="NWSH01000092">
    <property type="protein sequence ID" value="PCG79668.1"/>
    <property type="molecule type" value="Genomic_DNA"/>
</dbReference>
<dbReference type="InterPro" id="IPR008984">
    <property type="entry name" value="SMAD_FHA_dom_sf"/>
</dbReference>
<dbReference type="InterPro" id="IPR039253">
    <property type="entry name" value="APLF"/>
</dbReference>
<sequence length="435" mass="48432">MVFKLVRIDSPSPCKIPLVIGTHVIGRGKFLHNDDTDKRVSRNHAELEVTADAVNLKSLHQNPCFFIKKSVETHLLQQDCTVLLCHGDKFGLLPDHFWYEVLHCPDQDTPGTATPDPTDKEINNEEEELINFNEEVGEQDNVSHENGATAEEEVLHFSEEQAIHFEENSEEVNGARSASPSLLTAPEPDVPADGPGTPDLPDVAPASPNLPGPMDLADTEDYKVPIDLPTDQSRSPAKRDHSPNDSSPVDLKRVKNERVSDADTAGPSNDQPSSNTDTKNNGAAPTQPKPRLRERCLYGENCYRRNPQHLSEFAHPRDADWGAGARGVCPYGAACRRRDPRHWAAHEHPPGTQPPQQGRPGNRRKRRQRRDSLSDEEEDLDNLIVTGKRVRKPIQRASWSGAESGSDEDPYKTDESDEWQPDSNVTTSQDYSQDL</sequence>
<dbReference type="PANTHER" id="PTHR21315">
    <property type="entry name" value="APRATAXIN AND PNK-LIKE FACTOR-RELATED"/>
    <property type="match status" value="1"/>
</dbReference>
<dbReference type="STRING" id="7102.A0A2A4K6X1"/>
<name>A0A2A4K6X1_HELVI</name>
<dbReference type="InterPro" id="IPR019406">
    <property type="entry name" value="APLF_PBZ"/>
</dbReference>
<accession>A0A2A4K6X1</accession>
<evidence type="ECO:0000313" key="4">
    <source>
        <dbReference type="EMBL" id="PCG79668.1"/>
    </source>
</evidence>
<proteinExistence type="predicted"/>
<evidence type="ECO:0008006" key="5">
    <source>
        <dbReference type="Google" id="ProtNLM"/>
    </source>
</evidence>
<feature type="region of interest" description="Disordered" evidence="1">
    <location>
        <begin position="340"/>
        <end position="435"/>
    </location>
</feature>
<dbReference type="AlphaFoldDB" id="A0A2A4K6X1"/>
<dbReference type="Pfam" id="PF10283">
    <property type="entry name" value="zf-CCHH"/>
    <property type="match status" value="1"/>
</dbReference>
<feature type="compositionally biased region" description="Polar residues" evidence="1">
    <location>
        <begin position="421"/>
        <end position="435"/>
    </location>
</feature>
<evidence type="ECO:0000256" key="1">
    <source>
        <dbReference type="SAM" id="MobiDB-lite"/>
    </source>
</evidence>
<feature type="compositionally biased region" description="Polar residues" evidence="1">
    <location>
        <begin position="266"/>
        <end position="284"/>
    </location>
</feature>
<dbReference type="Pfam" id="PF00498">
    <property type="entry name" value="FHA"/>
    <property type="match status" value="1"/>
</dbReference>
<evidence type="ECO:0000259" key="2">
    <source>
        <dbReference type="Pfam" id="PF00498"/>
    </source>
</evidence>
<feature type="compositionally biased region" description="Basic and acidic residues" evidence="1">
    <location>
        <begin position="250"/>
        <end position="261"/>
    </location>
</feature>
<organism evidence="4">
    <name type="scientific">Heliothis virescens</name>
    <name type="common">Tobacco budworm moth</name>
    <dbReference type="NCBI Taxonomy" id="7102"/>
    <lineage>
        <taxon>Eukaryota</taxon>
        <taxon>Metazoa</taxon>
        <taxon>Ecdysozoa</taxon>
        <taxon>Arthropoda</taxon>
        <taxon>Hexapoda</taxon>
        <taxon>Insecta</taxon>
        <taxon>Pterygota</taxon>
        <taxon>Neoptera</taxon>
        <taxon>Endopterygota</taxon>
        <taxon>Lepidoptera</taxon>
        <taxon>Glossata</taxon>
        <taxon>Ditrysia</taxon>
        <taxon>Noctuoidea</taxon>
        <taxon>Noctuidae</taxon>
        <taxon>Heliothinae</taxon>
        <taxon>Heliothis</taxon>
    </lineage>
</organism>
<reference evidence="4" key="1">
    <citation type="submission" date="2017-09" db="EMBL/GenBank/DDBJ databases">
        <title>Contemporary evolution of a Lepidopteran species, Heliothis virescens, in response to modern agricultural practices.</title>
        <authorList>
            <person name="Fritz M.L."/>
            <person name="Deyonke A.M."/>
            <person name="Papanicolaou A."/>
            <person name="Micinski S."/>
            <person name="Westbrook J."/>
            <person name="Gould F."/>
        </authorList>
    </citation>
    <scope>NUCLEOTIDE SEQUENCE [LARGE SCALE GENOMIC DNA]</scope>
    <source>
        <strain evidence="4">HvINT-</strain>
        <tissue evidence="4">Whole body</tissue>
    </source>
</reference>
<feature type="domain" description="PBZ-type" evidence="3">
    <location>
        <begin position="293"/>
        <end position="318"/>
    </location>
</feature>
<dbReference type="GO" id="GO:0003906">
    <property type="term" value="F:DNA-(apurinic or apyrimidinic site) endonuclease activity"/>
    <property type="evidence" value="ECO:0007669"/>
    <property type="project" value="InterPro"/>
</dbReference>